<dbReference type="PANTHER" id="PTHR12059:SF5">
    <property type="entry name" value="LARGE RIBOSOMAL SUBUNIT PROTEIN UL23M"/>
    <property type="match status" value="1"/>
</dbReference>
<dbReference type="InterPro" id="IPR012677">
    <property type="entry name" value="Nucleotide-bd_a/b_plait_sf"/>
</dbReference>
<keyword evidence="3 6" id="KW-0694">RNA-binding</keyword>
<evidence type="ECO:0000256" key="5">
    <source>
        <dbReference type="ARBA" id="ARBA00023274"/>
    </source>
</evidence>
<dbReference type="EMBL" id="DTHG01000095">
    <property type="protein sequence ID" value="HGW92428.1"/>
    <property type="molecule type" value="Genomic_DNA"/>
</dbReference>
<organism evidence="8">
    <name type="scientific">candidate division WOR-3 bacterium</name>
    <dbReference type="NCBI Taxonomy" id="2052148"/>
    <lineage>
        <taxon>Bacteria</taxon>
        <taxon>Bacteria division WOR-3</taxon>
    </lineage>
</organism>
<sequence>MKEPRDIIIRPHITEKMTNEKENFKYAFEVNMDANKYEIKRAVEQLFKVKVVDVKTIIVKGKRKRLGRFEGKRKDWKKAIVTLKKGDVIPLFEGA</sequence>
<dbReference type="NCBIfam" id="NF004363">
    <property type="entry name" value="PRK05738.2-4"/>
    <property type="match status" value="1"/>
</dbReference>
<keyword evidence="5 6" id="KW-0687">Ribonucleoprotein</keyword>
<dbReference type="PROSITE" id="PS00050">
    <property type="entry name" value="RIBOSOMAL_L23"/>
    <property type="match status" value="1"/>
</dbReference>
<reference evidence="8" key="1">
    <citation type="journal article" date="2020" name="mSystems">
        <title>Genome- and Community-Level Interaction Insights into Carbon Utilization and Element Cycling Functions of Hydrothermarchaeota in Hydrothermal Sediment.</title>
        <authorList>
            <person name="Zhou Z."/>
            <person name="Liu Y."/>
            <person name="Xu W."/>
            <person name="Pan J."/>
            <person name="Luo Z.H."/>
            <person name="Li M."/>
        </authorList>
    </citation>
    <scope>NUCLEOTIDE SEQUENCE [LARGE SCALE GENOMIC DNA]</scope>
    <source>
        <strain evidence="8">SpSt-780</strain>
    </source>
</reference>
<dbReference type="GO" id="GO:0005840">
    <property type="term" value="C:ribosome"/>
    <property type="evidence" value="ECO:0007669"/>
    <property type="project" value="UniProtKB-KW"/>
</dbReference>
<evidence type="ECO:0000256" key="7">
    <source>
        <dbReference type="RuleBase" id="RU003934"/>
    </source>
</evidence>
<dbReference type="InterPro" id="IPR012678">
    <property type="entry name" value="Ribosomal_uL23/eL15/eS24_sf"/>
</dbReference>
<dbReference type="GO" id="GO:0019843">
    <property type="term" value="F:rRNA binding"/>
    <property type="evidence" value="ECO:0007669"/>
    <property type="project" value="UniProtKB-UniRule"/>
</dbReference>
<keyword evidence="4 6" id="KW-0689">Ribosomal protein</keyword>
<dbReference type="AlphaFoldDB" id="A0A7C4YSP1"/>
<evidence type="ECO:0000256" key="3">
    <source>
        <dbReference type="ARBA" id="ARBA00022884"/>
    </source>
</evidence>
<comment type="subunit">
    <text evidence="6">Part of the 50S ribosomal subunit. Contacts protein L29, and trigger factor when it is bound to the ribosome.</text>
</comment>
<dbReference type="HAMAP" id="MF_01369_B">
    <property type="entry name" value="Ribosomal_uL23_B"/>
    <property type="match status" value="1"/>
</dbReference>
<dbReference type="Gene3D" id="3.30.70.330">
    <property type="match status" value="1"/>
</dbReference>
<dbReference type="PANTHER" id="PTHR12059">
    <property type="entry name" value="RIBOSOMAL PROTEIN L23-RELATED"/>
    <property type="match status" value="1"/>
</dbReference>
<gene>
    <name evidence="6" type="primary">rplW</name>
    <name evidence="8" type="ORF">ENV67_07815</name>
</gene>
<protein>
    <recommendedName>
        <fullName evidence="6">Large ribosomal subunit protein uL23</fullName>
    </recommendedName>
</protein>
<dbReference type="NCBIfam" id="NF004359">
    <property type="entry name" value="PRK05738.1-3"/>
    <property type="match status" value="1"/>
</dbReference>
<dbReference type="Pfam" id="PF00276">
    <property type="entry name" value="Ribosomal_L23"/>
    <property type="match status" value="1"/>
</dbReference>
<proteinExistence type="inferred from homology"/>
<comment type="function">
    <text evidence="6">One of the early assembly proteins it binds 23S rRNA. One of the proteins that surrounds the polypeptide exit tunnel on the outside of the ribosome. Forms the main docking site for trigger factor binding to the ribosome.</text>
</comment>
<accession>A0A7C4YSP1</accession>
<evidence type="ECO:0000256" key="1">
    <source>
        <dbReference type="ARBA" id="ARBA00006700"/>
    </source>
</evidence>
<evidence type="ECO:0000256" key="4">
    <source>
        <dbReference type="ARBA" id="ARBA00022980"/>
    </source>
</evidence>
<dbReference type="SUPFAM" id="SSF54189">
    <property type="entry name" value="Ribosomal proteins S24e, L23 and L15e"/>
    <property type="match status" value="1"/>
</dbReference>
<dbReference type="InterPro" id="IPR001014">
    <property type="entry name" value="Ribosomal_uL23_CS"/>
</dbReference>
<evidence type="ECO:0000313" key="8">
    <source>
        <dbReference type="EMBL" id="HGW92428.1"/>
    </source>
</evidence>
<keyword evidence="2 6" id="KW-0699">rRNA-binding</keyword>
<dbReference type="GO" id="GO:0006412">
    <property type="term" value="P:translation"/>
    <property type="evidence" value="ECO:0007669"/>
    <property type="project" value="UniProtKB-UniRule"/>
</dbReference>
<evidence type="ECO:0000256" key="2">
    <source>
        <dbReference type="ARBA" id="ARBA00022730"/>
    </source>
</evidence>
<evidence type="ECO:0000256" key="6">
    <source>
        <dbReference type="HAMAP-Rule" id="MF_01369"/>
    </source>
</evidence>
<dbReference type="FunFam" id="3.30.70.330:FF:000001">
    <property type="entry name" value="50S ribosomal protein L23"/>
    <property type="match status" value="1"/>
</dbReference>
<dbReference type="NCBIfam" id="NF004366">
    <property type="entry name" value="PRK05738.3-2"/>
    <property type="match status" value="1"/>
</dbReference>
<comment type="caution">
    <text evidence="8">The sequence shown here is derived from an EMBL/GenBank/DDBJ whole genome shotgun (WGS) entry which is preliminary data.</text>
</comment>
<dbReference type="GO" id="GO:0003735">
    <property type="term" value="F:structural constituent of ribosome"/>
    <property type="evidence" value="ECO:0007669"/>
    <property type="project" value="InterPro"/>
</dbReference>
<dbReference type="InterPro" id="IPR013025">
    <property type="entry name" value="Ribosomal_uL23-like"/>
</dbReference>
<comment type="similarity">
    <text evidence="1 6 7">Belongs to the universal ribosomal protein uL23 family.</text>
</comment>
<name>A0A7C4YSP1_UNCW3</name>
<dbReference type="GO" id="GO:1990904">
    <property type="term" value="C:ribonucleoprotein complex"/>
    <property type="evidence" value="ECO:0007669"/>
    <property type="project" value="UniProtKB-KW"/>
</dbReference>